<dbReference type="SUPFAM" id="SSF55785">
    <property type="entry name" value="PYP-like sensor domain (PAS domain)"/>
    <property type="match status" value="2"/>
</dbReference>
<dbReference type="PANTHER" id="PTHR44757">
    <property type="entry name" value="DIGUANYLATE CYCLASE DGCP"/>
    <property type="match status" value="1"/>
</dbReference>
<dbReference type="NCBIfam" id="TIGR00229">
    <property type="entry name" value="sensory_box"/>
    <property type="match status" value="2"/>
</dbReference>
<sequence length="730" mass="81053">MTAGAPAWLTSGGAVFWLVLTCVVAGLTLGLLLSLFLQQRLRLQRRRGELQRVRRERARLSALLNAIPDPMFFKDATGAYEGCNPAFERVIGLTEGQLLGRRDDDLPRPPAWTVGTAIGRSQIWQDDELGEARCLDVLSAPVHDEDLCLGQVAIARDVTRLQLATEAARRAATVFEHCGEGIMVIDDQLRICDVNPAMCSMIGHDRQTLLGKRPLLLRDTEQDADKLRDLWKQVETHGKWSGEVTERHKNGDAIPMWVTFVRVPGESADQVQYLSVLTDISRIKQTEAELLHQSLHDGLTGLPNAALLRDRIARQIGIAQREQTCVAVLYIDLDGFRDVNDIAGHAAGNQVLLTAAARFVNVVRLSDSVARVGADEFVVVLSGLVDEETAMRLGDRLIQAMDDPIVIDHHRFNVGASIGLALFPEDGVQVDDLLRNAEVAMCRAKLQARGTVQAYRPELTQAVQQRFELTHALRQANEAAQFRLEYQPQVRLSDGALIGAEALLRWRHPTRGPISPADFIPLAEDTGLIIPIGRWVLEQACAQVSRWQGQEGKPQQIAVNVSARQLRQPDFIEMVDFILADTACPPHALELEVTESLLLEDAEQAISLLSRLSKRGVRVAIDDFGTGYSSLAYLRRMPVNTLKIDRSFVNELSSDANVAAIARTVIVLARSLHLDVLAEGVETLEQAEWLRREGCDWAQGWYYGRPMAAEDFTYTPPPEPRRPSKRLQLA</sequence>
<gene>
    <name evidence="5" type="ORF">N4261_00645</name>
</gene>
<evidence type="ECO:0000259" key="2">
    <source>
        <dbReference type="PROSITE" id="PS50112"/>
    </source>
</evidence>
<feature type="transmembrane region" description="Helical" evidence="1">
    <location>
        <begin position="14"/>
        <end position="37"/>
    </location>
</feature>
<dbReference type="SUPFAM" id="SSF55073">
    <property type="entry name" value="Nucleotide cyclase"/>
    <property type="match status" value="1"/>
</dbReference>
<dbReference type="CDD" id="cd01948">
    <property type="entry name" value="EAL"/>
    <property type="match status" value="1"/>
</dbReference>
<dbReference type="InterPro" id="IPR013656">
    <property type="entry name" value="PAS_4"/>
</dbReference>
<feature type="domain" description="EAL" evidence="3">
    <location>
        <begin position="466"/>
        <end position="720"/>
    </location>
</feature>
<dbReference type="SUPFAM" id="SSF141868">
    <property type="entry name" value="EAL domain-like"/>
    <property type="match status" value="1"/>
</dbReference>
<dbReference type="InterPro" id="IPR001633">
    <property type="entry name" value="EAL_dom"/>
</dbReference>
<dbReference type="InterPro" id="IPR000014">
    <property type="entry name" value="PAS"/>
</dbReference>
<dbReference type="InterPro" id="IPR043128">
    <property type="entry name" value="Rev_trsase/Diguanyl_cyclase"/>
</dbReference>
<evidence type="ECO:0000313" key="5">
    <source>
        <dbReference type="EMBL" id="UXH78483.1"/>
    </source>
</evidence>
<evidence type="ECO:0000259" key="4">
    <source>
        <dbReference type="PROSITE" id="PS50887"/>
    </source>
</evidence>
<dbReference type="CDD" id="cd00130">
    <property type="entry name" value="PAS"/>
    <property type="match status" value="1"/>
</dbReference>
<dbReference type="SMART" id="SM00267">
    <property type="entry name" value="GGDEF"/>
    <property type="match status" value="1"/>
</dbReference>
<dbReference type="Pfam" id="PF00990">
    <property type="entry name" value="GGDEF"/>
    <property type="match status" value="1"/>
</dbReference>
<dbReference type="InterPro" id="IPR035919">
    <property type="entry name" value="EAL_sf"/>
</dbReference>
<proteinExistence type="predicted"/>
<dbReference type="InterPro" id="IPR029787">
    <property type="entry name" value="Nucleotide_cyclase"/>
</dbReference>
<dbReference type="Pfam" id="PF08448">
    <property type="entry name" value="PAS_4"/>
    <property type="match status" value="1"/>
</dbReference>
<evidence type="ECO:0000256" key="1">
    <source>
        <dbReference type="SAM" id="Phobius"/>
    </source>
</evidence>
<feature type="domain" description="GGDEF" evidence="4">
    <location>
        <begin position="324"/>
        <end position="457"/>
    </location>
</feature>
<dbReference type="InterPro" id="IPR035965">
    <property type="entry name" value="PAS-like_dom_sf"/>
</dbReference>
<accession>A0ABY6B4L4</accession>
<dbReference type="NCBIfam" id="TIGR00254">
    <property type="entry name" value="GGDEF"/>
    <property type="match status" value="1"/>
</dbReference>
<protein>
    <submittedName>
        <fullName evidence="5">EAL domain-containing protein</fullName>
    </submittedName>
</protein>
<dbReference type="RefSeq" id="WP_261758286.1">
    <property type="nucleotide sequence ID" value="NZ_CP104562.2"/>
</dbReference>
<dbReference type="PROSITE" id="PS50112">
    <property type="entry name" value="PAS"/>
    <property type="match status" value="2"/>
</dbReference>
<feature type="domain" description="PAS" evidence="2">
    <location>
        <begin position="56"/>
        <end position="101"/>
    </location>
</feature>
<keyword evidence="1" id="KW-0472">Membrane</keyword>
<dbReference type="InterPro" id="IPR052155">
    <property type="entry name" value="Biofilm_reg_signaling"/>
</dbReference>
<dbReference type="Proteomes" id="UP001064933">
    <property type="component" value="Chromosome"/>
</dbReference>
<feature type="domain" description="PAS" evidence="2">
    <location>
        <begin position="167"/>
        <end position="238"/>
    </location>
</feature>
<dbReference type="PROSITE" id="PS50883">
    <property type="entry name" value="EAL"/>
    <property type="match status" value="1"/>
</dbReference>
<dbReference type="SMART" id="SM00091">
    <property type="entry name" value="PAS"/>
    <property type="match status" value="2"/>
</dbReference>
<evidence type="ECO:0000313" key="6">
    <source>
        <dbReference type="Proteomes" id="UP001064933"/>
    </source>
</evidence>
<dbReference type="PANTHER" id="PTHR44757:SF2">
    <property type="entry name" value="BIOFILM ARCHITECTURE MAINTENANCE PROTEIN MBAA"/>
    <property type="match status" value="1"/>
</dbReference>
<dbReference type="PROSITE" id="PS50887">
    <property type="entry name" value="GGDEF"/>
    <property type="match status" value="1"/>
</dbReference>
<dbReference type="Gene3D" id="3.30.450.20">
    <property type="entry name" value="PAS domain"/>
    <property type="match status" value="2"/>
</dbReference>
<keyword evidence="1" id="KW-0812">Transmembrane</keyword>
<dbReference type="Pfam" id="PF13426">
    <property type="entry name" value="PAS_9"/>
    <property type="match status" value="1"/>
</dbReference>
<organism evidence="5 6">
    <name type="scientific">Roseateles amylovorans</name>
    <dbReference type="NCBI Taxonomy" id="2978473"/>
    <lineage>
        <taxon>Bacteria</taxon>
        <taxon>Pseudomonadati</taxon>
        <taxon>Pseudomonadota</taxon>
        <taxon>Betaproteobacteria</taxon>
        <taxon>Burkholderiales</taxon>
        <taxon>Sphaerotilaceae</taxon>
        <taxon>Roseateles</taxon>
    </lineage>
</organism>
<dbReference type="EMBL" id="CP104562">
    <property type="protein sequence ID" value="UXH78483.1"/>
    <property type="molecule type" value="Genomic_DNA"/>
</dbReference>
<dbReference type="CDD" id="cd01949">
    <property type="entry name" value="GGDEF"/>
    <property type="match status" value="1"/>
</dbReference>
<dbReference type="Gene3D" id="3.20.20.450">
    <property type="entry name" value="EAL domain"/>
    <property type="match status" value="1"/>
</dbReference>
<evidence type="ECO:0000259" key="3">
    <source>
        <dbReference type="PROSITE" id="PS50883"/>
    </source>
</evidence>
<dbReference type="InterPro" id="IPR000160">
    <property type="entry name" value="GGDEF_dom"/>
</dbReference>
<dbReference type="Pfam" id="PF00563">
    <property type="entry name" value="EAL"/>
    <property type="match status" value="1"/>
</dbReference>
<keyword evidence="1" id="KW-1133">Transmembrane helix</keyword>
<dbReference type="SMART" id="SM00052">
    <property type="entry name" value="EAL"/>
    <property type="match status" value="1"/>
</dbReference>
<dbReference type="Gene3D" id="3.30.70.270">
    <property type="match status" value="1"/>
</dbReference>
<name>A0ABY6B4L4_9BURK</name>
<reference evidence="5" key="1">
    <citation type="submission" date="2022-10" db="EMBL/GenBank/DDBJ databases">
        <title>Characterization and whole genome sequencing of a new Roseateles species, isolated from fresh water.</title>
        <authorList>
            <person name="Guliayeva D.Y."/>
            <person name="Akhremchuk A.E."/>
            <person name="Sikolenko M.A."/>
            <person name="Valentovich L.N."/>
            <person name="Sidarenka A.V."/>
        </authorList>
    </citation>
    <scope>NUCLEOTIDE SEQUENCE</scope>
    <source>
        <strain evidence="5">BIM B-1768</strain>
    </source>
</reference>
<keyword evidence="6" id="KW-1185">Reference proteome</keyword>